<dbReference type="Pfam" id="PF13385">
    <property type="entry name" value="Laminin_G_3"/>
    <property type="match status" value="1"/>
</dbReference>
<dbReference type="AlphaFoldDB" id="A0A934VLF5"/>
<organism evidence="4 5">
    <name type="scientific">Roseibacillus ishigakijimensis</name>
    <dbReference type="NCBI Taxonomy" id="454146"/>
    <lineage>
        <taxon>Bacteria</taxon>
        <taxon>Pseudomonadati</taxon>
        <taxon>Verrucomicrobiota</taxon>
        <taxon>Verrucomicrobiia</taxon>
        <taxon>Verrucomicrobiales</taxon>
        <taxon>Verrucomicrobiaceae</taxon>
        <taxon>Roseibacillus</taxon>
    </lineage>
</organism>
<evidence type="ECO:0000313" key="4">
    <source>
        <dbReference type="EMBL" id="MBK1834634.1"/>
    </source>
</evidence>
<dbReference type="GO" id="GO:0046872">
    <property type="term" value="F:metal ion binding"/>
    <property type="evidence" value="ECO:0007669"/>
    <property type="project" value="InterPro"/>
</dbReference>
<dbReference type="PANTHER" id="PTHR22953:SF153">
    <property type="entry name" value="PURPLE ACID PHOSPHATASE"/>
    <property type="match status" value="1"/>
</dbReference>
<name>A0A934VLF5_9BACT</name>
<dbReference type="InterPro" id="IPR029052">
    <property type="entry name" value="Metallo-depent_PP-like"/>
</dbReference>
<keyword evidence="2" id="KW-1015">Disulfide bond</keyword>
<dbReference type="InterPro" id="IPR008963">
    <property type="entry name" value="Purple_acid_Pase-like_N"/>
</dbReference>
<sequence>MKTILRLLCLATTLHAHEETPDPALFYKFSPRLLVAGSEENSPPVLKPQFGPPLQLATRPLANESGQLGLRFDKGRQPHLLLAKSEELPSLLPTREFTLAAWFTIDEPQDWGALFSALEDNGDREKGLVLGYNRQRPYVGLATEGADDGDGKMTYLQGKTPYTVGKWHHLVATYDGIELTLYFDGTEAARSEVQSGKILWPENLQQAWIGGYHDSNENYPHEGRLGLCKLFHYCANPSWVAKQFAEGEELAKQEAEAPVPAPPGIVVKPYLQWVRQNEATIMWETAHPCKGILHWGLGSDCDQRFEEEEETTLHEITLTGLEAEMLYYYHTESPDEESANITEVSTFQTATKPGSPIAFTVFCDAQANPQVVNQLAKAAWEFRPNFLIMGGDLVTTGRNKSHWVDHFFANMDPLISRVPFYPVLGNHEQNADHYYHYMHLPEPEYFYTFTQGDVQFFMLDSNKSFAPDSEQYQWLDKELAASTAKWKMAVHHHPPHSSDDDYGNDWKRPISEATNGDRNAKQLITLYDKHGVDIVWNGHIHSYERTWLLRAGQPVEKDGTLYLITGGAGGGLERFGPYRPTFQRQIKTGHHFSYVTCFGGELDVKAYDLEGRLFDHFTLRKD</sequence>
<protein>
    <submittedName>
        <fullName evidence="4">Metallophosphoesterase</fullName>
    </submittedName>
</protein>
<comment type="caution">
    <text evidence="4">The sequence shown here is derived from an EMBL/GenBank/DDBJ whole genome shotgun (WGS) entry which is preliminary data.</text>
</comment>
<keyword evidence="1" id="KW-0732">Signal</keyword>
<dbReference type="InterPro" id="IPR006558">
    <property type="entry name" value="LamG-like"/>
</dbReference>
<dbReference type="SUPFAM" id="SSF56300">
    <property type="entry name" value="Metallo-dependent phosphatases"/>
    <property type="match status" value="1"/>
</dbReference>
<dbReference type="RefSeq" id="WP_200392069.1">
    <property type="nucleotide sequence ID" value="NZ_JAENIO010000028.1"/>
</dbReference>
<dbReference type="InterPro" id="IPR004843">
    <property type="entry name" value="Calcineurin-like_PHP"/>
</dbReference>
<evidence type="ECO:0000256" key="1">
    <source>
        <dbReference type="ARBA" id="ARBA00022729"/>
    </source>
</evidence>
<dbReference type="Proteomes" id="UP000604083">
    <property type="component" value="Unassembled WGS sequence"/>
</dbReference>
<dbReference type="PANTHER" id="PTHR22953">
    <property type="entry name" value="ACID PHOSPHATASE RELATED"/>
    <property type="match status" value="1"/>
</dbReference>
<reference evidence="4" key="1">
    <citation type="submission" date="2021-01" db="EMBL/GenBank/DDBJ databases">
        <title>Modified the classification status of verrucomicrobia.</title>
        <authorList>
            <person name="Feng X."/>
        </authorList>
    </citation>
    <scope>NUCLEOTIDE SEQUENCE</scope>
    <source>
        <strain evidence="4">KCTC 12986</strain>
    </source>
</reference>
<proteinExistence type="predicted"/>
<dbReference type="Gene3D" id="3.60.21.10">
    <property type="match status" value="1"/>
</dbReference>
<feature type="domain" description="LamG-like jellyroll fold" evidence="3">
    <location>
        <begin position="95"/>
        <end position="238"/>
    </location>
</feature>
<dbReference type="GO" id="GO:0003993">
    <property type="term" value="F:acid phosphatase activity"/>
    <property type="evidence" value="ECO:0007669"/>
    <property type="project" value="InterPro"/>
</dbReference>
<dbReference type="EMBL" id="JAENIO010000028">
    <property type="protein sequence ID" value="MBK1834634.1"/>
    <property type="molecule type" value="Genomic_DNA"/>
</dbReference>
<dbReference type="InterPro" id="IPR039331">
    <property type="entry name" value="PAPs-like"/>
</dbReference>
<evidence type="ECO:0000313" key="5">
    <source>
        <dbReference type="Proteomes" id="UP000604083"/>
    </source>
</evidence>
<evidence type="ECO:0000256" key="2">
    <source>
        <dbReference type="ARBA" id="ARBA00023157"/>
    </source>
</evidence>
<dbReference type="SUPFAM" id="SSF49363">
    <property type="entry name" value="Purple acid phosphatase, N-terminal domain"/>
    <property type="match status" value="1"/>
</dbReference>
<dbReference type="Pfam" id="PF00149">
    <property type="entry name" value="Metallophos"/>
    <property type="match status" value="1"/>
</dbReference>
<dbReference type="SUPFAM" id="SSF49899">
    <property type="entry name" value="Concanavalin A-like lectins/glucanases"/>
    <property type="match status" value="1"/>
</dbReference>
<keyword evidence="5" id="KW-1185">Reference proteome</keyword>
<dbReference type="InterPro" id="IPR013320">
    <property type="entry name" value="ConA-like_dom_sf"/>
</dbReference>
<dbReference type="Gene3D" id="2.60.120.200">
    <property type="match status" value="1"/>
</dbReference>
<accession>A0A934VLF5</accession>
<gene>
    <name evidence="4" type="ORF">JIN78_11230</name>
</gene>
<evidence type="ECO:0000259" key="3">
    <source>
        <dbReference type="SMART" id="SM00560"/>
    </source>
</evidence>
<dbReference type="SMART" id="SM00560">
    <property type="entry name" value="LamGL"/>
    <property type="match status" value="1"/>
</dbReference>